<keyword evidence="1" id="KW-0472">Membrane</keyword>
<evidence type="ECO:0000313" key="4">
    <source>
        <dbReference type="EMBL" id="MBC5621534.1"/>
    </source>
</evidence>
<evidence type="ECO:0000259" key="2">
    <source>
        <dbReference type="Pfam" id="PF04773"/>
    </source>
</evidence>
<comment type="caution">
    <text evidence="4">The sequence shown here is derived from an EMBL/GenBank/DDBJ whole genome shotgun (WGS) entry which is preliminary data.</text>
</comment>
<dbReference type="RefSeq" id="WP_186976023.1">
    <property type="nucleotide sequence ID" value="NZ_JACOOH010000004.1"/>
</dbReference>
<feature type="domain" description="Protein FecR C-terminal" evidence="3">
    <location>
        <begin position="318"/>
        <end position="387"/>
    </location>
</feature>
<reference evidence="4 5" key="1">
    <citation type="submission" date="2020-08" db="EMBL/GenBank/DDBJ databases">
        <title>Genome public.</title>
        <authorList>
            <person name="Liu C."/>
            <person name="Sun Q."/>
        </authorList>
    </citation>
    <scope>NUCLEOTIDE SEQUENCE [LARGE SCALE GENOMIC DNA]</scope>
    <source>
        <strain evidence="4 5">NSJ-56</strain>
    </source>
</reference>
<sequence length="390" mass="45152">MEKNHISWDILLRKVRRTLSPAEEAMFQEWLTRDERHKEYYERIRRVWSADETTCELDTDISVMIAGFDEHVRKERDSRRKKIVRYVYRFVACLFILLAVGGGILFLNKGEKQPDRLANVNKEWVPGGNKAIILLADGKKVDVEMLADTMLYKVDGIEVQKDAGVIKYSGLQKSEVTYNTIMIPKGGEYQVELSDGTMVWLNSDTELKIPTVFAGDERRVYLSGEAYFAVTKDERKPFIVETDLGNVKVYGTEFNVKRYRDDGQLKATLVEGVIGFSSDRIAELKLKPGYRLSLAEGSETPEIREVKVYNEIAWRDKRFSFENETLEEIARELERWYNVKIVFTDPALKELVFSGTLSRYGKIETMLRLFEEGVEVKFTIESDTIKVIRK</sequence>
<proteinExistence type="predicted"/>
<evidence type="ECO:0000259" key="3">
    <source>
        <dbReference type="Pfam" id="PF16344"/>
    </source>
</evidence>
<dbReference type="PANTHER" id="PTHR30273">
    <property type="entry name" value="PERIPLASMIC SIGNAL SENSOR AND SIGMA FACTOR ACTIVATOR FECR-RELATED"/>
    <property type="match status" value="1"/>
</dbReference>
<accession>A0ABR7D0S4</accession>
<protein>
    <submittedName>
        <fullName evidence="4">DUF4974 domain-containing protein</fullName>
    </submittedName>
</protein>
<evidence type="ECO:0000313" key="5">
    <source>
        <dbReference type="Proteomes" id="UP000646484"/>
    </source>
</evidence>
<dbReference type="InterPro" id="IPR006860">
    <property type="entry name" value="FecR"/>
</dbReference>
<dbReference type="Gene3D" id="3.55.50.30">
    <property type="match status" value="1"/>
</dbReference>
<feature type="transmembrane region" description="Helical" evidence="1">
    <location>
        <begin position="86"/>
        <end position="107"/>
    </location>
</feature>
<organism evidence="4 5">
    <name type="scientific">Butyricimonas hominis</name>
    <dbReference type="NCBI Taxonomy" id="2763032"/>
    <lineage>
        <taxon>Bacteria</taxon>
        <taxon>Pseudomonadati</taxon>
        <taxon>Bacteroidota</taxon>
        <taxon>Bacteroidia</taxon>
        <taxon>Bacteroidales</taxon>
        <taxon>Odoribacteraceae</taxon>
        <taxon>Butyricimonas</taxon>
    </lineage>
</organism>
<dbReference type="PANTHER" id="PTHR30273:SF2">
    <property type="entry name" value="PROTEIN FECR"/>
    <property type="match status" value="1"/>
</dbReference>
<dbReference type="InterPro" id="IPR012373">
    <property type="entry name" value="Ferrdict_sens_TM"/>
</dbReference>
<keyword evidence="1" id="KW-1133">Transmembrane helix</keyword>
<dbReference type="EMBL" id="JACOOH010000004">
    <property type="protein sequence ID" value="MBC5621534.1"/>
    <property type="molecule type" value="Genomic_DNA"/>
</dbReference>
<dbReference type="Pfam" id="PF04773">
    <property type="entry name" value="FecR"/>
    <property type="match status" value="1"/>
</dbReference>
<dbReference type="Proteomes" id="UP000646484">
    <property type="component" value="Unassembled WGS sequence"/>
</dbReference>
<evidence type="ECO:0000256" key="1">
    <source>
        <dbReference type="SAM" id="Phobius"/>
    </source>
</evidence>
<feature type="domain" description="FecR protein" evidence="2">
    <location>
        <begin position="181"/>
        <end position="274"/>
    </location>
</feature>
<keyword evidence="1" id="KW-0812">Transmembrane</keyword>
<keyword evidence="5" id="KW-1185">Reference proteome</keyword>
<dbReference type="Pfam" id="PF16344">
    <property type="entry name" value="FecR_C"/>
    <property type="match status" value="1"/>
</dbReference>
<dbReference type="InterPro" id="IPR032508">
    <property type="entry name" value="FecR_C"/>
</dbReference>
<dbReference type="Gene3D" id="2.60.120.1440">
    <property type="match status" value="1"/>
</dbReference>
<gene>
    <name evidence="4" type="ORF">H8S64_10530</name>
</gene>
<name>A0ABR7D0S4_9BACT</name>